<evidence type="ECO:0000313" key="3">
    <source>
        <dbReference type="Proteomes" id="UP001184230"/>
    </source>
</evidence>
<keyword evidence="1" id="KW-1133">Transmembrane helix</keyword>
<dbReference type="EMBL" id="JAVDRF010000017">
    <property type="protein sequence ID" value="MDR6539472.1"/>
    <property type="molecule type" value="Genomic_DNA"/>
</dbReference>
<reference evidence="2 3" key="1">
    <citation type="submission" date="2023-07" db="EMBL/GenBank/DDBJ databases">
        <title>Sorghum-associated microbial communities from plants grown in Nebraska, USA.</title>
        <authorList>
            <person name="Schachtman D."/>
        </authorList>
    </citation>
    <scope>NUCLEOTIDE SEQUENCE [LARGE SCALE GENOMIC DNA]</scope>
    <source>
        <strain evidence="2 3">DS1781</strain>
    </source>
</reference>
<comment type="caution">
    <text evidence="2">The sequence shown here is derived from an EMBL/GenBank/DDBJ whole genome shotgun (WGS) entry which is preliminary data.</text>
</comment>
<dbReference type="RefSeq" id="WP_309907189.1">
    <property type="nucleotide sequence ID" value="NZ_JAVDRF010000017.1"/>
</dbReference>
<gene>
    <name evidence="2" type="ORF">J2739_005268</name>
</gene>
<dbReference type="Proteomes" id="UP001184230">
    <property type="component" value="Unassembled WGS sequence"/>
</dbReference>
<name>A0ABU1NM07_9BURK</name>
<evidence type="ECO:0000256" key="1">
    <source>
        <dbReference type="SAM" id="Phobius"/>
    </source>
</evidence>
<keyword evidence="1" id="KW-0812">Transmembrane</keyword>
<feature type="transmembrane region" description="Helical" evidence="1">
    <location>
        <begin position="90"/>
        <end position="111"/>
    </location>
</feature>
<feature type="transmembrane region" description="Helical" evidence="1">
    <location>
        <begin position="44"/>
        <end position="61"/>
    </location>
</feature>
<proteinExistence type="predicted"/>
<sequence length="115" mass="13607">MSDVDEALKRVQLQREELALQDDLRKRARSKRASGFARTTMRRVGLFLIWVVFTVLIFNGLNEFLDRMKWMPMTLHQEQGYSYFTHDHELLRFAASALLGYAVMFGVRAFFKRQD</sequence>
<keyword evidence="1" id="KW-0472">Membrane</keyword>
<organism evidence="2 3">
    <name type="scientific">Variovorax soli</name>
    <dbReference type="NCBI Taxonomy" id="376815"/>
    <lineage>
        <taxon>Bacteria</taxon>
        <taxon>Pseudomonadati</taxon>
        <taxon>Pseudomonadota</taxon>
        <taxon>Betaproteobacteria</taxon>
        <taxon>Burkholderiales</taxon>
        <taxon>Comamonadaceae</taxon>
        <taxon>Variovorax</taxon>
    </lineage>
</organism>
<protein>
    <submittedName>
        <fullName evidence="2">Uncharacterized protein</fullName>
    </submittedName>
</protein>
<keyword evidence="3" id="KW-1185">Reference proteome</keyword>
<accession>A0ABU1NM07</accession>
<evidence type="ECO:0000313" key="2">
    <source>
        <dbReference type="EMBL" id="MDR6539472.1"/>
    </source>
</evidence>